<evidence type="ECO:0000313" key="1">
    <source>
        <dbReference type="EMBL" id="GKT46220.1"/>
    </source>
</evidence>
<comment type="caution">
    <text evidence="1">The sequence shown here is derived from an EMBL/GenBank/DDBJ whole genome shotgun (WGS) entry which is preliminary data.</text>
</comment>
<gene>
    <name evidence="1" type="ORF">ColSpa_06401</name>
</gene>
<protein>
    <submittedName>
        <fullName evidence="1">Uncharacterized protein</fullName>
    </submittedName>
</protein>
<dbReference type="RefSeq" id="XP_049128570.1">
    <property type="nucleotide sequence ID" value="XM_049272613.1"/>
</dbReference>
<sequence length="86" mass="9347">MGSMRDHILVQQLDSFLVSVKAYVKQQRLNVPGDWDIDFHVYGKGQSTPTGPGEVFLIAEAVASTQQLATGVVSTARIAMIVSITR</sequence>
<dbReference type="GeneID" id="73327203"/>
<evidence type="ECO:0000313" key="2">
    <source>
        <dbReference type="Proteomes" id="UP001055115"/>
    </source>
</evidence>
<proteinExistence type="predicted"/>
<dbReference type="Proteomes" id="UP001055115">
    <property type="component" value="Unassembled WGS sequence"/>
</dbReference>
<name>A0AA37P117_9PEZI</name>
<accession>A0AA37P117</accession>
<reference evidence="1 2" key="1">
    <citation type="submission" date="2022-03" db="EMBL/GenBank/DDBJ databases">
        <title>Genome data of Colletotrichum spp.</title>
        <authorList>
            <person name="Utami Y.D."/>
            <person name="Hiruma K."/>
        </authorList>
    </citation>
    <scope>NUCLEOTIDE SEQUENCE [LARGE SCALE GENOMIC DNA]</scope>
    <source>
        <strain evidence="1 2">MAFF 239500</strain>
    </source>
</reference>
<organism evidence="1 2">
    <name type="scientific">Colletotrichum spaethianum</name>
    <dbReference type="NCBI Taxonomy" id="700344"/>
    <lineage>
        <taxon>Eukaryota</taxon>
        <taxon>Fungi</taxon>
        <taxon>Dikarya</taxon>
        <taxon>Ascomycota</taxon>
        <taxon>Pezizomycotina</taxon>
        <taxon>Sordariomycetes</taxon>
        <taxon>Hypocreomycetidae</taxon>
        <taxon>Glomerellales</taxon>
        <taxon>Glomerellaceae</taxon>
        <taxon>Colletotrichum</taxon>
        <taxon>Colletotrichum spaethianum species complex</taxon>
    </lineage>
</organism>
<dbReference type="EMBL" id="BQXU01000015">
    <property type="protein sequence ID" value="GKT46220.1"/>
    <property type="molecule type" value="Genomic_DNA"/>
</dbReference>
<keyword evidence="2" id="KW-1185">Reference proteome</keyword>
<dbReference type="AlphaFoldDB" id="A0AA37P117"/>